<organism evidence="2 3">
    <name type="scientific">Petrolisthes cinctipes</name>
    <name type="common">Flat porcelain crab</name>
    <dbReference type="NCBI Taxonomy" id="88211"/>
    <lineage>
        <taxon>Eukaryota</taxon>
        <taxon>Metazoa</taxon>
        <taxon>Ecdysozoa</taxon>
        <taxon>Arthropoda</taxon>
        <taxon>Crustacea</taxon>
        <taxon>Multicrustacea</taxon>
        <taxon>Malacostraca</taxon>
        <taxon>Eumalacostraca</taxon>
        <taxon>Eucarida</taxon>
        <taxon>Decapoda</taxon>
        <taxon>Pleocyemata</taxon>
        <taxon>Anomura</taxon>
        <taxon>Galatheoidea</taxon>
        <taxon>Porcellanidae</taxon>
        <taxon>Petrolisthes</taxon>
    </lineage>
</organism>
<name>A0AAE1KDS4_PETCI</name>
<comment type="caution">
    <text evidence="2">The sequence shown here is derived from an EMBL/GenBank/DDBJ whole genome shotgun (WGS) entry which is preliminary data.</text>
</comment>
<evidence type="ECO:0000313" key="3">
    <source>
        <dbReference type="Proteomes" id="UP001286313"/>
    </source>
</evidence>
<keyword evidence="3" id="KW-1185">Reference proteome</keyword>
<gene>
    <name evidence="2" type="ORF">Pcinc_025440</name>
</gene>
<reference evidence="2" key="1">
    <citation type="submission" date="2023-10" db="EMBL/GenBank/DDBJ databases">
        <title>Genome assemblies of two species of porcelain crab, Petrolisthes cinctipes and Petrolisthes manimaculis (Anomura: Porcellanidae).</title>
        <authorList>
            <person name="Angst P."/>
        </authorList>
    </citation>
    <scope>NUCLEOTIDE SEQUENCE</scope>
    <source>
        <strain evidence="2">PB745_01</strain>
        <tissue evidence="2">Gill</tissue>
    </source>
</reference>
<dbReference type="AlphaFoldDB" id="A0AAE1KDS4"/>
<feature type="region of interest" description="Disordered" evidence="1">
    <location>
        <begin position="1"/>
        <end position="27"/>
    </location>
</feature>
<proteinExistence type="predicted"/>
<feature type="compositionally biased region" description="Basic and acidic residues" evidence="1">
    <location>
        <begin position="1"/>
        <end position="19"/>
    </location>
</feature>
<accession>A0AAE1KDS4</accession>
<evidence type="ECO:0000256" key="1">
    <source>
        <dbReference type="SAM" id="MobiDB-lite"/>
    </source>
</evidence>
<sequence>MERDSAVKSDKPSGQKDGHISLNTSDVGRQYVRRDREDIAWSSVSRQEWRHRVKDARQEMIDPPRTKGCVLQEPVAVLQKDGDLLQRTLGLVMKKYVRVCKRKLDNCNADITGKTLEWLEGKTDL</sequence>
<protein>
    <submittedName>
        <fullName evidence="2">Uncharacterized protein</fullName>
    </submittedName>
</protein>
<evidence type="ECO:0000313" key="2">
    <source>
        <dbReference type="EMBL" id="KAK3869245.1"/>
    </source>
</evidence>
<dbReference type="Proteomes" id="UP001286313">
    <property type="component" value="Unassembled WGS sequence"/>
</dbReference>
<dbReference type="EMBL" id="JAWQEG010002862">
    <property type="protein sequence ID" value="KAK3869245.1"/>
    <property type="molecule type" value="Genomic_DNA"/>
</dbReference>